<sequence>MTGGAWLIYNAIHFLWHLLHLDVFPSIDKIGVAVILGGLLILSILMMLPVKETKPGPSVRLGEVGGQG</sequence>
<protein>
    <submittedName>
        <fullName evidence="2">Uncharacterized protein</fullName>
    </submittedName>
</protein>
<dbReference type="AlphaFoldDB" id="A0A1C6T1A1"/>
<evidence type="ECO:0000313" key="2">
    <source>
        <dbReference type="EMBL" id="SCL35477.1"/>
    </source>
</evidence>
<keyword evidence="1" id="KW-1133">Transmembrane helix</keyword>
<proteinExistence type="predicted"/>
<gene>
    <name evidence="2" type="ORF">GA0070624_5271</name>
</gene>
<name>A0A1C6T1A1_9ACTN</name>
<keyword evidence="1" id="KW-0812">Transmembrane</keyword>
<evidence type="ECO:0000256" key="1">
    <source>
        <dbReference type="SAM" id="Phobius"/>
    </source>
</evidence>
<evidence type="ECO:0000313" key="3">
    <source>
        <dbReference type="Proteomes" id="UP000199413"/>
    </source>
</evidence>
<accession>A0A1C6T1A1</accession>
<dbReference type="EMBL" id="FMHV01000002">
    <property type="protein sequence ID" value="SCL35477.1"/>
    <property type="molecule type" value="Genomic_DNA"/>
</dbReference>
<feature type="transmembrane region" description="Helical" evidence="1">
    <location>
        <begin position="30"/>
        <end position="50"/>
    </location>
</feature>
<reference evidence="3" key="1">
    <citation type="submission" date="2016-06" db="EMBL/GenBank/DDBJ databases">
        <authorList>
            <person name="Varghese N."/>
            <person name="Submissions Spin"/>
        </authorList>
    </citation>
    <scope>NUCLEOTIDE SEQUENCE [LARGE SCALE GENOMIC DNA]</scope>
    <source>
        <strain evidence="3">DSM 45431</strain>
    </source>
</reference>
<dbReference type="Proteomes" id="UP000199413">
    <property type="component" value="Unassembled WGS sequence"/>
</dbReference>
<keyword evidence="3" id="KW-1185">Reference proteome</keyword>
<keyword evidence="1" id="KW-0472">Membrane</keyword>
<dbReference type="RefSeq" id="WP_245718991.1">
    <property type="nucleotide sequence ID" value="NZ_FMHV01000002.1"/>
</dbReference>
<organism evidence="2 3">
    <name type="scientific">Micromonospora rhizosphaerae</name>
    <dbReference type="NCBI Taxonomy" id="568872"/>
    <lineage>
        <taxon>Bacteria</taxon>
        <taxon>Bacillati</taxon>
        <taxon>Actinomycetota</taxon>
        <taxon>Actinomycetes</taxon>
        <taxon>Micromonosporales</taxon>
        <taxon>Micromonosporaceae</taxon>
        <taxon>Micromonospora</taxon>
    </lineage>
</organism>